<dbReference type="Pfam" id="PF02902">
    <property type="entry name" value="Peptidase_C48"/>
    <property type="match status" value="1"/>
</dbReference>
<keyword evidence="3" id="KW-0378">Hydrolase</keyword>
<evidence type="ECO:0000256" key="1">
    <source>
        <dbReference type="ARBA" id="ARBA00005234"/>
    </source>
</evidence>
<name>A0A0E0L9G7_ORYPU</name>
<dbReference type="GO" id="GO:0008234">
    <property type="term" value="F:cysteine-type peptidase activity"/>
    <property type="evidence" value="ECO:0007669"/>
    <property type="project" value="InterPro"/>
</dbReference>
<evidence type="ECO:0000256" key="3">
    <source>
        <dbReference type="ARBA" id="ARBA00022801"/>
    </source>
</evidence>
<evidence type="ECO:0000256" key="2">
    <source>
        <dbReference type="ARBA" id="ARBA00022670"/>
    </source>
</evidence>
<organism evidence="6">
    <name type="scientific">Oryza punctata</name>
    <name type="common">Red rice</name>
    <dbReference type="NCBI Taxonomy" id="4537"/>
    <lineage>
        <taxon>Eukaryota</taxon>
        <taxon>Viridiplantae</taxon>
        <taxon>Streptophyta</taxon>
        <taxon>Embryophyta</taxon>
        <taxon>Tracheophyta</taxon>
        <taxon>Spermatophyta</taxon>
        <taxon>Magnoliopsida</taxon>
        <taxon>Liliopsida</taxon>
        <taxon>Poales</taxon>
        <taxon>Poaceae</taxon>
        <taxon>BOP clade</taxon>
        <taxon>Oryzoideae</taxon>
        <taxon>Oryzeae</taxon>
        <taxon>Oryzinae</taxon>
        <taxon>Oryza</taxon>
    </lineage>
</organism>
<evidence type="ECO:0000313" key="7">
    <source>
        <dbReference type="Proteomes" id="UP000026962"/>
    </source>
</evidence>
<feature type="compositionally biased region" description="Basic and acidic residues" evidence="4">
    <location>
        <begin position="501"/>
        <end position="515"/>
    </location>
</feature>
<dbReference type="eggNOG" id="KOG0778">
    <property type="taxonomic scope" value="Eukaryota"/>
</dbReference>
<dbReference type="Gene3D" id="3.40.395.10">
    <property type="entry name" value="Adenoviral Proteinase, Chain A"/>
    <property type="match status" value="1"/>
</dbReference>
<dbReference type="AlphaFoldDB" id="A0A0E0L9G7"/>
<dbReference type="OMA" id="SAFCRIM"/>
<dbReference type="PANTHER" id="PTHR34835">
    <property type="entry name" value="OS07G0283600 PROTEIN-RELATED"/>
    <property type="match status" value="1"/>
</dbReference>
<evidence type="ECO:0000313" key="6">
    <source>
        <dbReference type="EnsemblPlants" id="OPUNC06G07450.1"/>
    </source>
</evidence>
<dbReference type="EnsemblPlants" id="OPUNC06G07450.1">
    <property type="protein sequence ID" value="OPUNC06G07450.1"/>
    <property type="gene ID" value="OPUNC06G07450"/>
</dbReference>
<dbReference type="Gramene" id="OPUNC06G07450.1">
    <property type="protein sequence ID" value="OPUNC06G07450.1"/>
    <property type="gene ID" value="OPUNC06G07450"/>
</dbReference>
<dbReference type="InterPro" id="IPR038765">
    <property type="entry name" value="Papain-like_cys_pep_sf"/>
</dbReference>
<sequence>MDSLVIIMARSLSLHKANMAHKHVEILSDQLDSSSDDSQYNIESDDNDVANKASLNEAELDKILYKMNKKVIQDLKRKFMSGSTYVHQKTKHQKRKIDSYGFGSLLLFDSNYVPNKFTSWIANKVDVSTSEIILRDKIIPITKQSVHAVLDLPIGGLEFGRDFDKGKQFILSKFGLVSIPSVKFFGDQFIQKKIMSDEDVIISFLIVALACFLCPNSSLMPSTKYLTIFEDVDSLRCYDWSKFVYDWLMLSIKKFQKRNSLGGCLYFWAVMYLDCVDFGERYIDQAIPRISIWKKGMITTFSDLDKIDENNFGLRPVKDLSTTCYFKVGVMHIHSPIQFHFDKNFESAIGNMLPDYIKDNICDLLVSYCSTNHISDSQPFEDVVISVLLMISQSAIMDFVQVENEAVGSLGFDNQGDHDSAVRNADLYGSVANVDHQNISLNNVTIHDNATTVCTASFVSAAAINVVKIVANKFKSRLSQFNNRDSTDHIFDESRPRFKLFDSDDESSNSRKENEEFGANSASQNSPDVVFLGESKFPEQCKKLCVKTEVLYNSTNNMSIGSREFSSSGGKLPPHGPRRIIIPGRHACNPYVPQRPRFVVSDEENRYFVAICRLADSTKWQSYDAVDIDNVKVKFYSFGHSMKRGGFISPYVMSAFCRIMFHNNHPSKSKKNYFFPSIGELLISKPIIDENISDFEKVKKSFDGAATARKLHLCDMLFFPIHYNQHWFLFIVDIKDRLFVFLDPLHSEGDDYFEPILSLLLKNFQTVWGKFVGTMIDFSTFTINGDSGVYVMKFIELWSPRIVLQNEFSKENIQHIRVQFLSMNIVFYPMAENSCET</sequence>
<dbReference type="InterPro" id="IPR003653">
    <property type="entry name" value="Peptidase_C48_C"/>
</dbReference>
<dbReference type="Proteomes" id="UP000026962">
    <property type="component" value="Chromosome 6"/>
</dbReference>
<reference evidence="6" key="1">
    <citation type="submission" date="2015-04" db="UniProtKB">
        <authorList>
            <consortium name="EnsemblPlants"/>
        </authorList>
    </citation>
    <scope>IDENTIFICATION</scope>
</reference>
<evidence type="ECO:0000259" key="5">
    <source>
        <dbReference type="PROSITE" id="PS50600"/>
    </source>
</evidence>
<comment type="similarity">
    <text evidence="1">Belongs to the peptidase C48 family.</text>
</comment>
<keyword evidence="2" id="KW-0645">Protease</keyword>
<protein>
    <recommendedName>
        <fullName evidence="5">Ubiquitin-like protease family profile domain-containing protein</fullName>
    </recommendedName>
</protein>
<dbReference type="STRING" id="4537.A0A0E0L9G7"/>
<dbReference type="SUPFAM" id="SSF54001">
    <property type="entry name" value="Cysteine proteinases"/>
    <property type="match status" value="1"/>
</dbReference>
<accession>A0A0E0L9G7</accession>
<keyword evidence="7" id="KW-1185">Reference proteome</keyword>
<proteinExistence type="inferred from homology"/>
<dbReference type="PANTHER" id="PTHR34835:SF60">
    <property type="entry name" value="OS10G0490300 PROTEIN"/>
    <property type="match status" value="1"/>
</dbReference>
<reference evidence="6" key="2">
    <citation type="submission" date="2018-05" db="EMBL/GenBank/DDBJ databases">
        <title>OpunRS2 (Oryza punctata Reference Sequence Version 2).</title>
        <authorList>
            <person name="Zhang J."/>
            <person name="Kudrna D."/>
            <person name="Lee S."/>
            <person name="Talag J."/>
            <person name="Welchert J."/>
            <person name="Wing R.A."/>
        </authorList>
    </citation>
    <scope>NUCLEOTIDE SEQUENCE [LARGE SCALE GENOMIC DNA]</scope>
</reference>
<dbReference type="GO" id="GO:0006508">
    <property type="term" value="P:proteolysis"/>
    <property type="evidence" value="ECO:0007669"/>
    <property type="project" value="UniProtKB-KW"/>
</dbReference>
<dbReference type="PROSITE" id="PS50600">
    <property type="entry name" value="ULP_PROTEASE"/>
    <property type="match status" value="1"/>
</dbReference>
<evidence type="ECO:0000256" key="4">
    <source>
        <dbReference type="SAM" id="MobiDB-lite"/>
    </source>
</evidence>
<dbReference type="HOGENOM" id="CLU_007688_0_0_1"/>
<feature type="region of interest" description="Disordered" evidence="4">
    <location>
        <begin position="501"/>
        <end position="524"/>
    </location>
</feature>
<feature type="domain" description="Ubiquitin-like protease family profile" evidence="5">
    <location>
        <begin position="626"/>
        <end position="798"/>
    </location>
</feature>